<dbReference type="Proteomes" id="UP000075025">
    <property type="component" value="Unassembled WGS sequence"/>
</dbReference>
<accession>A0A147EXV3</accession>
<comment type="caution">
    <text evidence="2">The sequence shown here is derived from an EMBL/GenBank/DDBJ whole genome shotgun (WGS) entry which is preliminary data.</text>
</comment>
<proteinExistence type="predicted"/>
<dbReference type="EMBL" id="LDRT01000053">
    <property type="protein sequence ID" value="KTR94476.1"/>
    <property type="molecule type" value="Genomic_DNA"/>
</dbReference>
<sequence>MPRSRPVAVVAAAVSVLLLAGCGIRIPADPQGTLDRVDGGVLRAGITPNGDFVRIDGDSPSGSEIDALIAFADSLDAEVDWTVGSEEALVRGLENGDLDVVAGGLTDETPWTDKAGMTRPYGEVTLADGSTARVVMLVPLGENAFVSRLETFLTDEAATEGVGR</sequence>
<dbReference type="PATRIC" id="fig|2033.6.peg.2911"/>
<dbReference type="Pfam" id="PF00497">
    <property type="entry name" value="SBP_bac_3"/>
    <property type="match status" value="1"/>
</dbReference>
<gene>
    <name evidence="2" type="ORF">NS220_09090</name>
</gene>
<evidence type="ECO:0000313" key="3">
    <source>
        <dbReference type="Proteomes" id="UP000075025"/>
    </source>
</evidence>
<organism evidence="2 3">
    <name type="scientific">Microbacterium testaceum</name>
    <name type="common">Aureobacterium testaceum</name>
    <name type="synonym">Brevibacterium testaceum</name>
    <dbReference type="NCBI Taxonomy" id="2033"/>
    <lineage>
        <taxon>Bacteria</taxon>
        <taxon>Bacillati</taxon>
        <taxon>Actinomycetota</taxon>
        <taxon>Actinomycetes</taxon>
        <taxon>Micrococcales</taxon>
        <taxon>Microbacteriaceae</taxon>
        <taxon>Microbacterium</taxon>
    </lineage>
</organism>
<reference evidence="2 3" key="1">
    <citation type="journal article" date="2016" name="Front. Microbiol.">
        <title>Genomic Resource of Rice Seed Associated Bacteria.</title>
        <authorList>
            <person name="Midha S."/>
            <person name="Bansal K."/>
            <person name="Sharma S."/>
            <person name="Kumar N."/>
            <person name="Patil P.P."/>
            <person name="Chaudhry V."/>
            <person name="Patil P.B."/>
        </authorList>
    </citation>
    <scope>NUCLEOTIDE SEQUENCE [LARGE SCALE GENOMIC DNA]</scope>
    <source>
        <strain evidence="2 3">NS220</strain>
    </source>
</reference>
<dbReference type="SUPFAM" id="SSF53850">
    <property type="entry name" value="Periplasmic binding protein-like II"/>
    <property type="match status" value="1"/>
</dbReference>
<dbReference type="AlphaFoldDB" id="A0A147EXV3"/>
<name>A0A147EXV3_MICTE</name>
<dbReference type="Gene3D" id="3.40.190.10">
    <property type="entry name" value="Periplasmic binding protein-like II"/>
    <property type="match status" value="1"/>
</dbReference>
<dbReference type="InterPro" id="IPR001638">
    <property type="entry name" value="Solute-binding_3/MltF_N"/>
</dbReference>
<evidence type="ECO:0000259" key="1">
    <source>
        <dbReference type="Pfam" id="PF00497"/>
    </source>
</evidence>
<protein>
    <recommendedName>
        <fullName evidence="1">Solute-binding protein family 3/N-terminal domain-containing protein</fullName>
    </recommendedName>
</protein>
<evidence type="ECO:0000313" key="2">
    <source>
        <dbReference type="EMBL" id="KTR94476.1"/>
    </source>
</evidence>
<dbReference type="PROSITE" id="PS51257">
    <property type="entry name" value="PROKAR_LIPOPROTEIN"/>
    <property type="match status" value="1"/>
</dbReference>
<dbReference type="RefSeq" id="WP_058623750.1">
    <property type="nucleotide sequence ID" value="NZ_LDRT01000053.1"/>
</dbReference>
<feature type="domain" description="Solute-binding protein family 3/N-terminal" evidence="1">
    <location>
        <begin position="56"/>
        <end position="153"/>
    </location>
</feature>